<evidence type="ECO:0000313" key="2">
    <source>
        <dbReference type="Proteomes" id="UP000112896"/>
    </source>
</evidence>
<dbReference type="SUPFAM" id="SSF53098">
    <property type="entry name" value="Ribonuclease H-like"/>
    <property type="match status" value="1"/>
</dbReference>
<name>G0T570_IRV9</name>
<protein>
    <submittedName>
        <fullName evidence="1">Uncharacterized protein</fullName>
    </submittedName>
</protein>
<dbReference type="RefSeq" id="YP_004732827.1">
    <property type="nucleotide sequence ID" value="NC_015780.1"/>
</dbReference>
<proteinExistence type="predicted"/>
<dbReference type="EMBL" id="GQ918152">
    <property type="protein sequence ID" value="ADO00387.1"/>
    <property type="molecule type" value="Genomic_DNA"/>
</dbReference>
<dbReference type="GeneID" id="10963766"/>
<dbReference type="InterPro" id="IPR012337">
    <property type="entry name" value="RNaseH-like_sf"/>
</dbReference>
<reference evidence="1 2" key="1">
    <citation type="journal article" date="2011" name="J. Virol.">
        <title>Genomic and proteomic analysis of invertebrate iridovirus type 9.</title>
        <authorList>
            <person name="Wong C.K."/>
            <person name="Young V.L."/>
            <person name="Kleffmann T."/>
            <person name="Ward V.K."/>
        </authorList>
    </citation>
    <scope>NUCLEOTIDE SEQUENCE [LARGE SCALE GENOMIC DNA]</scope>
</reference>
<accession>G0T570</accession>
<evidence type="ECO:0000313" key="1">
    <source>
        <dbReference type="EMBL" id="ADO00387.1"/>
    </source>
</evidence>
<organismHost>
    <name type="scientific">Wiseana cervinata</name>
    <dbReference type="NCBI Taxonomy" id="107013"/>
</organismHost>
<sequence length="201" mass="23289">MIAAFDMGRKNFAFAVKDKDEFILLKNINLDKDSVTKTELNGLKKNDLIEMMTNLSIVGTTKLKKKEIIECIISSTKGKKKPKDIGVSMFQVMDEYKETWARCNVFLIERQMTINLQALKLSHYLEAYLKIYYPNKKILNYSASKKTKKLGAIDLKSKKDRKEWTVQYVLKLLTGDNLKYFTSLKKQDDIADVVCMIESYL</sequence>
<organism evidence="1 2">
    <name type="scientific">Wiseana iridescent virus</name>
    <name type="common">WIV</name>
    <name type="synonym">Insect iridescent virus type 9</name>
    <dbReference type="NCBI Taxonomy" id="68347"/>
    <lineage>
        <taxon>Viruses</taxon>
        <taxon>Varidnaviria</taxon>
        <taxon>Bamfordvirae</taxon>
        <taxon>Nucleocytoviricota</taxon>
        <taxon>Megaviricetes</taxon>
        <taxon>Pimascovirales</taxon>
        <taxon>Pimascovirales incertae sedis</taxon>
        <taxon>Iridoviridae</taxon>
        <taxon>Betairidovirinae</taxon>
        <taxon>Chloriridovirus</taxon>
        <taxon>Chloriridovirus wiseana1</taxon>
        <taxon>Invertebrate iridescent virus 9</taxon>
    </lineage>
</organism>
<dbReference type="KEGG" id="vg:10963766"/>
<keyword evidence="2" id="KW-1185">Reference proteome</keyword>
<dbReference type="Proteomes" id="UP000112896">
    <property type="component" value="Segment"/>
</dbReference>